<evidence type="ECO:0000256" key="3">
    <source>
        <dbReference type="ARBA" id="ARBA00023008"/>
    </source>
</evidence>
<dbReference type="GO" id="GO:0005507">
    <property type="term" value="F:copper ion binding"/>
    <property type="evidence" value="ECO:0007669"/>
    <property type="project" value="InterPro"/>
</dbReference>
<keyword evidence="1" id="KW-0479">Metal-binding</keyword>
<reference evidence="8 9" key="1">
    <citation type="submission" date="2016-11" db="EMBL/GenBank/DDBJ databases">
        <authorList>
            <person name="Jaros S."/>
            <person name="Januszkiewicz K."/>
            <person name="Wedrychowicz H."/>
        </authorList>
    </citation>
    <scope>NUCLEOTIDE SEQUENCE [LARGE SCALE GENOMIC DNA]</scope>
    <source>
        <strain evidence="8 9">DSM 44666</strain>
    </source>
</reference>
<dbReference type="AlphaFoldDB" id="A0A1M5A554"/>
<evidence type="ECO:0000256" key="4">
    <source>
        <dbReference type="SAM" id="Phobius"/>
    </source>
</evidence>
<dbReference type="SUPFAM" id="SSF49503">
    <property type="entry name" value="Cupredoxins"/>
    <property type="match status" value="3"/>
</dbReference>
<dbReference type="InterPro" id="IPR002355">
    <property type="entry name" value="Cu_oxidase_Cu_BS"/>
</dbReference>
<evidence type="ECO:0000313" key="8">
    <source>
        <dbReference type="EMBL" id="SHF25096.1"/>
    </source>
</evidence>
<dbReference type="Proteomes" id="UP000184476">
    <property type="component" value="Unassembled WGS sequence"/>
</dbReference>
<protein>
    <submittedName>
        <fullName evidence="8">Multicopper oxidase with three cupredoxin domains (Includes cell division protein FtsP and spore coat protein CotA)</fullName>
    </submittedName>
</protein>
<evidence type="ECO:0000313" key="9">
    <source>
        <dbReference type="Proteomes" id="UP000184476"/>
    </source>
</evidence>
<keyword evidence="8" id="KW-0167">Capsid protein</keyword>
<dbReference type="CDD" id="cd04202">
    <property type="entry name" value="CuRO_D2_2dMcoN_like"/>
    <property type="match status" value="1"/>
</dbReference>
<proteinExistence type="predicted"/>
<evidence type="ECO:0000256" key="2">
    <source>
        <dbReference type="ARBA" id="ARBA00023002"/>
    </source>
</evidence>
<name>A0A1M5A554_9BACL</name>
<keyword evidence="8" id="KW-0132">Cell division</keyword>
<keyword evidence="4" id="KW-0812">Transmembrane</keyword>
<dbReference type="PANTHER" id="PTHR11709:SF394">
    <property type="entry name" value="FI03373P-RELATED"/>
    <property type="match status" value="1"/>
</dbReference>
<keyword evidence="9" id="KW-1185">Reference proteome</keyword>
<feature type="transmembrane region" description="Helical" evidence="4">
    <location>
        <begin position="51"/>
        <end position="77"/>
    </location>
</feature>
<dbReference type="PROSITE" id="PS00080">
    <property type="entry name" value="MULTICOPPER_OXIDASE2"/>
    <property type="match status" value="1"/>
</dbReference>
<feature type="transmembrane region" description="Helical" evidence="4">
    <location>
        <begin position="83"/>
        <end position="101"/>
    </location>
</feature>
<evidence type="ECO:0000259" key="6">
    <source>
        <dbReference type="Pfam" id="PF07731"/>
    </source>
</evidence>
<feature type="domain" description="Plastocyanin-like" evidence="5">
    <location>
        <begin position="434"/>
        <end position="505"/>
    </location>
</feature>
<evidence type="ECO:0000259" key="5">
    <source>
        <dbReference type="Pfam" id="PF00394"/>
    </source>
</evidence>
<dbReference type="OrthoDB" id="9757546at2"/>
<keyword evidence="4" id="KW-1133">Transmembrane helix</keyword>
<dbReference type="InterPro" id="IPR001117">
    <property type="entry name" value="Cu-oxidase_2nd"/>
</dbReference>
<feature type="transmembrane region" description="Helical" evidence="4">
    <location>
        <begin position="131"/>
        <end position="150"/>
    </location>
</feature>
<feature type="transmembrane region" description="Helical" evidence="4">
    <location>
        <begin position="162"/>
        <end position="180"/>
    </location>
</feature>
<feature type="transmembrane region" description="Helical" evidence="4">
    <location>
        <begin position="12"/>
        <end position="31"/>
    </location>
</feature>
<dbReference type="Pfam" id="PF00394">
    <property type="entry name" value="Cu-oxidase"/>
    <property type="match status" value="1"/>
</dbReference>
<keyword evidence="8" id="KW-0131">Cell cycle</keyword>
<dbReference type="Pfam" id="PF07732">
    <property type="entry name" value="Cu-oxidase_3"/>
    <property type="match status" value="1"/>
</dbReference>
<keyword evidence="4" id="KW-0472">Membrane</keyword>
<evidence type="ECO:0000259" key="7">
    <source>
        <dbReference type="Pfam" id="PF07732"/>
    </source>
</evidence>
<dbReference type="InterPro" id="IPR011706">
    <property type="entry name" value="Cu-oxidase_C"/>
</dbReference>
<evidence type="ECO:0000256" key="1">
    <source>
        <dbReference type="ARBA" id="ARBA00022723"/>
    </source>
</evidence>
<keyword evidence="8" id="KW-0946">Virion</keyword>
<dbReference type="InterPro" id="IPR045087">
    <property type="entry name" value="Cu-oxidase_fam"/>
</dbReference>
<dbReference type="STRING" id="112248.SAMN05444392_1124"/>
<dbReference type="Pfam" id="PF07731">
    <property type="entry name" value="Cu-oxidase_2"/>
    <property type="match status" value="1"/>
</dbReference>
<keyword evidence="3" id="KW-0186">Copper</keyword>
<dbReference type="EMBL" id="FQVL01000012">
    <property type="protein sequence ID" value="SHF25096.1"/>
    <property type="molecule type" value="Genomic_DNA"/>
</dbReference>
<dbReference type="PANTHER" id="PTHR11709">
    <property type="entry name" value="MULTI-COPPER OXIDASE"/>
    <property type="match status" value="1"/>
</dbReference>
<dbReference type="RefSeq" id="WP_073156500.1">
    <property type="nucleotide sequence ID" value="NZ_FQVL01000012.1"/>
</dbReference>
<dbReference type="InterPro" id="IPR008972">
    <property type="entry name" value="Cupredoxin"/>
</dbReference>
<feature type="domain" description="Plastocyanin-like" evidence="6">
    <location>
        <begin position="578"/>
        <end position="681"/>
    </location>
</feature>
<accession>A0A1M5A554</accession>
<organism evidence="8 9">
    <name type="scientific">Seinonella peptonophila</name>
    <dbReference type="NCBI Taxonomy" id="112248"/>
    <lineage>
        <taxon>Bacteria</taxon>
        <taxon>Bacillati</taxon>
        <taxon>Bacillota</taxon>
        <taxon>Bacilli</taxon>
        <taxon>Bacillales</taxon>
        <taxon>Thermoactinomycetaceae</taxon>
        <taxon>Seinonella</taxon>
    </lineage>
</organism>
<dbReference type="InterPro" id="IPR011707">
    <property type="entry name" value="Cu-oxidase-like_N"/>
</dbReference>
<dbReference type="Gene3D" id="2.60.40.420">
    <property type="entry name" value="Cupredoxins - blue copper proteins"/>
    <property type="match status" value="2"/>
</dbReference>
<keyword evidence="2" id="KW-0560">Oxidoreductase</keyword>
<dbReference type="GO" id="GO:0051301">
    <property type="term" value="P:cell division"/>
    <property type="evidence" value="ECO:0007669"/>
    <property type="project" value="UniProtKB-KW"/>
</dbReference>
<dbReference type="GO" id="GO:0016491">
    <property type="term" value="F:oxidoreductase activity"/>
    <property type="evidence" value="ECO:0007669"/>
    <property type="project" value="UniProtKB-KW"/>
</dbReference>
<feature type="transmembrane region" description="Helical" evidence="4">
    <location>
        <begin position="201"/>
        <end position="223"/>
    </location>
</feature>
<sequence length="700" mass="79488">MFYTIYSLEYFSLLVLAGLWFLTAFMTRLLVFNSKNIARFRLWHMLTSITLIGGIIGFIIWIVLIGLLGIMFGWMFISDRVMIYLPPMLFSVIIIFFRVIPQLKKWSTYKKADKKLVIDQQLYEQLLSLKFILPVYAATVSFLLLFYTVWFNPIILPNIIDSVKYFLVWLVLNFIIYLYLNISLKAIRKRKNTSPKLWIELGKAIVVLGIVFVIAIANFIYGLEKSKWPEKISMINHKNVNYGGGIHNQHAYSHTNHKVSNQKSVSVLDLTGEVKNKIPDRSYTLTAEKTTTSLSSGKKVEKWTYTGGSEGAHLRAKQGEIIEVNLVNKNIDIGVTIHWHGYNVPNAMDGVAGMTQDTVMPGETFTYKFRAEQSGSYWFHSHQQSSKQVKKGLFGTLVVTPKKETFPYDEEIVVPIHTWNTKAGPITAFGLNDTLQKKKIEKGKKVRVRLINTDSSTHIFRVIRVPFKVIAIDGVNLNRPTLLKDQKLSIAAGGRYDVTFTMPDTPVEIKEESQPTRILLTNSGKGKPTNHNDNVAIFDPASYGTPTKTPLNTSSKFDRKFLMFLDNEMGFYNGTLTSLWTINGEIFPNTPTLMVQKGDFVKTTFINRSFATHPMHLHGHHVLVLSKNGKSITNSPWWTDSLDVFPGESYEVAFIADNPGIWMDHCHNLDHAATGMTLHLMYKGVTTPFSIGRKTGNFPE</sequence>
<gene>
    <name evidence="8" type="ORF">SAMN05444392_1124</name>
</gene>
<feature type="domain" description="Plastocyanin-like" evidence="7">
    <location>
        <begin position="288"/>
        <end position="403"/>
    </location>
</feature>